<dbReference type="AlphaFoldDB" id="A0AAD7T1K8"/>
<protein>
    <submittedName>
        <fullName evidence="1">Uncharacterized protein</fullName>
    </submittedName>
</protein>
<sequence>MPDYEGELRVSRTLATVQQGQIPLRVYNPNPYLIEVPESFPLAKVMQGEGLTVEQQHRLTELLQLWSAVFAAHDKDFGWMSVVRHQILTGGVTVHLLG</sequence>
<dbReference type="Proteomes" id="UP001221898">
    <property type="component" value="Unassembled WGS sequence"/>
</dbReference>
<keyword evidence="2" id="KW-1185">Reference proteome</keyword>
<comment type="caution">
    <text evidence="1">The sequence shown here is derived from an EMBL/GenBank/DDBJ whole genome shotgun (WGS) entry which is preliminary data.</text>
</comment>
<organism evidence="1 2">
    <name type="scientific">Aldrovandia affinis</name>
    <dbReference type="NCBI Taxonomy" id="143900"/>
    <lineage>
        <taxon>Eukaryota</taxon>
        <taxon>Metazoa</taxon>
        <taxon>Chordata</taxon>
        <taxon>Craniata</taxon>
        <taxon>Vertebrata</taxon>
        <taxon>Euteleostomi</taxon>
        <taxon>Actinopterygii</taxon>
        <taxon>Neopterygii</taxon>
        <taxon>Teleostei</taxon>
        <taxon>Notacanthiformes</taxon>
        <taxon>Halosauridae</taxon>
        <taxon>Aldrovandia</taxon>
    </lineage>
</organism>
<dbReference type="EMBL" id="JAINUG010000018">
    <property type="protein sequence ID" value="KAJ8412730.1"/>
    <property type="molecule type" value="Genomic_DNA"/>
</dbReference>
<evidence type="ECO:0000313" key="1">
    <source>
        <dbReference type="EMBL" id="KAJ8412730.1"/>
    </source>
</evidence>
<evidence type="ECO:0000313" key="2">
    <source>
        <dbReference type="Proteomes" id="UP001221898"/>
    </source>
</evidence>
<accession>A0AAD7T1K8</accession>
<gene>
    <name evidence="1" type="ORF">AAFF_G00116810</name>
</gene>
<name>A0AAD7T1K8_9TELE</name>
<reference evidence="1" key="1">
    <citation type="journal article" date="2023" name="Science">
        <title>Genome structures resolve the early diversification of teleost fishes.</title>
        <authorList>
            <person name="Parey E."/>
            <person name="Louis A."/>
            <person name="Montfort J."/>
            <person name="Bouchez O."/>
            <person name="Roques C."/>
            <person name="Iampietro C."/>
            <person name="Lluch J."/>
            <person name="Castinel A."/>
            <person name="Donnadieu C."/>
            <person name="Desvignes T."/>
            <person name="Floi Bucao C."/>
            <person name="Jouanno E."/>
            <person name="Wen M."/>
            <person name="Mejri S."/>
            <person name="Dirks R."/>
            <person name="Jansen H."/>
            <person name="Henkel C."/>
            <person name="Chen W.J."/>
            <person name="Zahm M."/>
            <person name="Cabau C."/>
            <person name="Klopp C."/>
            <person name="Thompson A.W."/>
            <person name="Robinson-Rechavi M."/>
            <person name="Braasch I."/>
            <person name="Lecointre G."/>
            <person name="Bobe J."/>
            <person name="Postlethwait J.H."/>
            <person name="Berthelot C."/>
            <person name="Roest Crollius H."/>
            <person name="Guiguen Y."/>
        </authorList>
    </citation>
    <scope>NUCLEOTIDE SEQUENCE</scope>
    <source>
        <strain evidence="1">NC1722</strain>
    </source>
</reference>
<proteinExistence type="predicted"/>